<dbReference type="Gene3D" id="3.30.230.30">
    <property type="entry name" value="Impact, N-terminal domain"/>
    <property type="match status" value="1"/>
</dbReference>
<dbReference type="InterPro" id="IPR020568">
    <property type="entry name" value="Ribosomal_Su5_D2-typ_SF"/>
</dbReference>
<dbReference type="PANTHER" id="PTHR16301:SF20">
    <property type="entry name" value="IMPACT FAMILY MEMBER YIGZ"/>
    <property type="match status" value="1"/>
</dbReference>
<dbReference type="InterPro" id="IPR023582">
    <property type="entry name" value="Impact"/>
</dbReference>
<dbReference type="PANTHER" id="PTHR16301">
    <property type="entry name" value="IMPACT-RELATED"/>
    <property type="match status" value="1"/>
</dbReference>
<dbReference type="SUPFAM" id="SSF54211">
    <property type="entry name" value="Ribosomal protein S5 domain 2-like"/>
    <property type="match status" value="1"/>
</dbReference>
<evidence type="ECO:0000256" key="1">
    <source>
        <dbReference type="ARBA" id="ARBA00007665"/>
    </source>
</evidence>
<gene>
    <name evidence="3" type="ORF">O4H49_05010</name>
</gene>
<dbReference type="Pfam" id="PF01205">
    <property type="entry name" value="Impact_N"/>
    <property type="match status" value="1"/>
</dbReference>
<name>A0ABT4LGA5_9PROT</name>
<sequence length="187" mass="21262">MQVVEREFQGEIEEKKSRFLSYLLPEKNFALRLEELKEEHKKANHHVWAFRRLNGYGQVEEGSSDDGEPSGTSGPPSLRVLQGNDLINTAIITVRFFGGTKLGTGGLVRAYSESVKTVIAAARFMPYVELLKLELFIAFKDISHMEYLCAQQKIMILERKFGLEGADCLFEGTDEALRQLEQQFRIS</sequence>
<accession>A0ABT4LGA5</accession>
<feature type="domain" description="Impact N-terminal" evidence="2">
    <location>
        <begin position="15"/>
        <end position="119"/>
    </location>
</feature>
<dbReference type="RefSeq" id="WP_269422335.1">
    <property type="nucleotide sequence ID" value="NZ_JAPWGY010000002.1"/>
</dbReference>
<comment type="caution">
    <text evidence="3">The sequence shown here is derived from an EMBL/GenBank/DDBJ whole genome shotgun (WGS) entry which is preliminary data.</text>
</comment>
<proteinExistence type="inferred from homology"/>
<protein>
    <submittedName>
        <fullName evidence="3">YigZ family protein</fullName>
    </submittedName>
</protein>
<dbReference type="InterPro" id="IPR036956">
    <property type="entry name" value="Impact_N_sf"/>
</dbReference>
<keyword evidence="4" id="KW-1185">Reference proteome</keyword>
<evidence type="ECO:0000313" key="3">
    <source>
        <dbReference type="EMBL" id="MCZ4280123.1"/>
    </source>
</evidence>
<organism evidence="3 4">
    <name type="scientific">Kiloniella laminariae</name>
    <dbReference type="NCBI Taxonomy" id="454162"/>
    <lineage>
        <taxon>Bacteria</taxon>
        <taxon>Pseudomonadati</taxon>
        <taxon>Pseudomonadota</taxon>
        <taxon>Alphaproteobacteria</taxon>
        <taxon>Rhodospirillales</taxon>
        <taxon>Kiloniellaceae</taxon>
        <taxon>Kiloniella</taxon>
    </lineage>
</organism>
<dbReference type="Proteomes" id="UP001069802">
    <property type="component" value="Unassembled WGS sequence"/>
</dbReference>
<evidence type="ECO:0000313" key="4">
    <source>
        <dbReference type="Proteomes" id="UP001069802"/>
    </source>
</evidence>
<dbReference type="InterPro" id="IPR001498">
    <property type="entry name" value="Impact_N"/>
</dbReference>
<evidence type="ECO:0000259" key="2">
    <source>
        <dbReference type="Pfam" id="PF01205"/>
    </source>
</evidence>
<dbReference type="EMBL" id="JAPWGY010000002">
    <property type="protein sequence ID" value="MCZ4280123.1"/>
    <property type="molecule type" value="Genomic_DNA"/>
</dbReference>
<reference evidence="3" key="1">
    <citation type="submission" date="2022-12" db="EMBL/GenBank/DDBJ databases">
        <title>Bacterial isolates from different developmental stages of Nematostella vectensis.</title>
        <authorList>
            <person name="Fraune S."/>
        </authorList>
    </citation>
    <scope>NUCLEOTIDE SEQUENCE</scope>
    <source>
        <strain evidence="3">G21630-S1</strain>
    </source>
</reference>
<comment type="similarity">
    <text evidence="1">Belongs to the IMPACT family.</text>
</comment>